<dbReference type="InterPro" id="IPR011993">
    <property type="entry name" value="PH-like_dom_sf"/>
</dbReference>
<dbReference type="CDD" id="cd13229">
    <property type="entry name" value="PH_TFIIH"/>
    <property type="match status" value="1"/>
</dbReference>
<evidence type="ECO:0000256" key="6">
    <source>
        <dbReference type="ARBA" id="ARBA00023242"/>
    </source>
</evidence>
<dbReference type="SUPFAM" id="SSF140383">
    <property type="entry name" value="BSD domain-like"/>
    <property type="match status" value="1"/>
</dbReference>
<dbReference type="GO" id="GO:0000439">
    <property type="term" value="C:transcription factor TFIIH core complex"/>
    <property type="evidence" value="ECO:0007669"/>
    <property type="project" value="InterPro"/>
</dbReference>
<dbReference type="InterPro" id="IPR035925">
    <property type="entry name" value="BSD_dom_sf"/>
</dbReference>
<comment type="caution">
    <text evidence="8">The sequence shown here is derived from an EMBL/GenBank/DDBJ whole genome shotgun (WGS) entry which is preliminary data.</text>
</comment>
<dbReference type="SMART" id="SM00751">
    <property type="entry name" value="BSD"/>
    <property type="match status" value="1"/>
</dbReference>
<evidence type="ECO:0000256" key="2">
    <source>
        <dbReference type="ARBA" id="ARBA00009448"/>
    </source>
</evidence>
<dbReference type="Gene3D" id="2.30.29.30">
    <property type="entry name" value="Pleckstrin-homology domain (PH domain)/Phosphotyrosine-binding domain (PTB)"/>
    <property type="match status" value="1"/>
</dbReference>
<dbReference type="GO" id="GO:0006351">
    <property type="term" value="P:DNA-templated transcription"/>
    <property type="evidence" value="ECO:0007669"/>
    <property type="project" value="InterPro"/>
</dbReference>
<dbReference type="Pfam" id="PF08567">
    <property type="entry name" value="PH_TFIIH"/>
    <property type="match status" value="1"/>
</dbReference>
<feature type="domain" description="BSD" evidence="7">
    <location>
        <begin position="112"/>
        <end position="173"/>
    </location>
</feature>
<evidence type="ECO:0000313" key="8">
    <source>
        <dbReference type="EMBL" id="KOO33512.1"/>
    </source>
</evidence>
<dbReference type="EMBL" id="JWZX01001501">
    <property type="protein sequence ID" value="KOO33512.1"/>
    <property type="molecule type" value="Genomic_DNA"/>
</dbReference>
<dbReference type="GO" id="GO:0006289">
    <property type="term" value="P:nucleotide-excision repair"/>
    <property type="evidence" value="ECO:0007669"/>
    <property type="project" value="InterPro"/>
</dbReference>
<dbReference type="SUPFAM" id="SSF50729">
    <property type="entry name" value="PH domain-like"/>
    <property type="match status" value="1"/>
</dbReference>
<reference evidence="9" key="1">
    <citation type="journal article" date="2015" name="PLoS Genet.">
        <title>Genome Sequence and Transcriptome Analyses of Chrysochromulina tobin: Metabolic Tools for Enhanced Algal Fitness in the Prominent Order Prymnesiales (Haptophyceae).</title>
        <authorList>
            <person name="Hovde B.T."/>
            <person name="Deodato C.R."/>
            <person name="Hunsperger H.M."/>
            <person name="Ryken S.A."/>
            <person name="Yost W."/>
            <person name="Jha R.K."/>
            <person name="Patterson J."/>
            <person name="Monnat R.J. Jr."/>
            <person name="Barlow S.B."/>
            <person name="Starkenburg S.R."/>
            <person name="Cattolico R.A."/>
        </authorList>
    </citation>
    <scope>NUCLEOTIDE SEQUENCE</scope>
    <source>
        <strain evidence="9">CCMP291</strain>
    </source>
</reference>
<keyword evidence="6" id="KW-0539">Nucleus</keyword>
<evidence type="ECO:0000259" key="7">
    <source>
        <dbReference type="PROSITE" id="PS50858"/>
    </source>
</evidence>
<name>A0A0M0K4K1_9EUKA</name>
<keyword evidence="9" id="KW-1185">Reference proteome</keyword>
<evidence type="ECO:0000256" key="4">
    <source>
        <dbReference type="ARBA" id="ARBA00023015"/>
    </source>
</evidence>
<comment type="subcellular location">
    <subcellularLocation>
        <location evidence="1">Nucleus</location>
    </subcellularLocation>
</comment>
<evidence type="ECO:0000256" key="1">
    <source>
        <dbReference type="ARBA" id="ARBA00004123"/>
    </source>
</evidence>
<feature type="non-terminal residue" evidence="8">
    <location>
        <position position="177"/>
    </location>
</feature>
<comment type="similarity">
    <text evidence="2">Belongs to the TFB1 family.</text>
</comment>
<dbReference type="PANTHER" id="PTHR12856">
    <property type="entry name" value="TRANSCRIPTION INITIATION FACTOR IIH-RELATED"/>
    <property type="match status" value="1"/>
</dbReference>
<evidence type="ECO:0000256" key="3">
    <source>
        <dbReference type="ARBA" id="ARBA00022737"/>
    </source>
</evidence>
<accession>A0A0M0K4K1</accession>
<sequence length="177" mass="19431">MADVDGDEDAELRRLERGAADDDAGGLLFEAAALLDGTRGVVRLHPNRLEWISDGAAEASVQLEVAHVASFQQSKAGKPNPKLKVTATPAAGGVSFVFDMTEADPTSTAERDRLRDTLKAQMDAVSFRLTGAMKLRIFEEFPDVHALFLQKVPQELPEATFWSRYFRSRSAQKLQLA</sequence>
<gene>
    <name evidence="8" type="ORF">Ctob_010647</name>
</gene>
<dbReference type="Proteomes" id="UP000037460">
    <property type="component" value="Unassembled WGS sequence"/>
</dbReference>
<organism evidence="8 9">
    <name type="scientific">Chrysochromulina tobinii</name>
    <dbReference type="NCBI Taxonomy" id="1460289"/>
    <lineage>
        <taxon>Eukaryota</taxon>
        <taxon>Haptista</taxon>
        <taxon>Haptophyta</taxon>
        <taxon>Prymnesiophyceae</taxon>
        <taxon>Prymnesiales</taxon>
        <taxon>Chrysochromulinaceae</taxon>
        <taxon>Chrysochromulina</taxon>
    </lineage>
</organism>
<protein>
    <recommendedName>
        <fullName evidence="7">BSD domain-containing protein</fullName>
    </recommendedName>
</protein>
<dbReference type="InterPro" id="IPR013876">
    <property type="entry name" value="TFIIH_BTF_p62_N"/>
</dbReference>
<dbReference type="InterPro" id="IPR005607">
    <property type="entry name" value="BSD_dom"/>
</dbReference>
<dbReference type="PROSITE" id="PS50858">
    <property type="entry name" value="BSD"/>
    <property type="match status" value="1"/>
</dbReference>
<proteinExistence type="inferred from homology"/>
<keyword evidence="4" id="KW-0805">Transcription regulation</keyword>
<dbReference type="OrthoDB" id="360521at2759"/>
<keyword evidence="5" id="KW-0804">Transcription</keyword>
<evidence type="ECO:0000313" key="9">
    <source>
        <dbReference type="Proteomes" id="UP000037460"/>
    </source>
</evidence>
<keyword evidence="3" id="KW-0677">Repeat</keyword>
<evidence type="ECO:0000256" key="5">
    <source>
        <dbReference type="ARBA" id="ARBA00023163"/>
    </source>
</evidence>
<dbReference type="Pfam" id="PF03909">
    <property type="entry name" value="BSD"/>
    <property type="match status" value="1"/>
</dbReference>
<dbReference type="AlphaFoldDB" id="A0A0M0K4K1"/>
<dbReference type="InterPro" id="IPR027079">
    <property type="entry name" value="Tfb1/GTF2H1"/>
</dbReference>